<gene>
    <name evidence="3" type="ORF">A3B40_03375</name>
</gene>
<keyword evidence="2" id="KW-0812">Transmembrane</keyword>
<evidence type="ECO:0008006" key="5">
    <source>
        <dbReference type="Google" id="ProtNLM"/>
    </source>
</evidence>
<accession>A0A1F7IPS3</accession>
<evidence type="ECO:0000313" key="4">
    <source>
        <dbReference type="Proteomes" id="UP000178040"/>
    </source>
</evidence>
<proteinExistence type="predicted"/>
<feature type="coiled-coil region" evidence="1">
    <location>
        <begin position="272"/>
        <end position="306"/>
    </location>
</feature>
<sequence length="748" mass="86465">MSQITEIIEEKPSVLIVAKKDHEFVQLLKNELKINITDVFFSPILPSKLSQFEYCFLINEEELPKKKAFLLGKKIAFIFVNKQHLAQSAVKYYQDTTIKIIDITGDKISKNNIDKLLWFTLSKTKERYIHLTTPKNAVFKKKPWQIAKFKFPSKKKLILFTFLLLLIIHFAFVPPLLLSSYFFYQAATSFKQEKYSQAERLTTIGEIPFNFAKKLYLMPRSTYLFFSLTLIEDVILVNEKAHTTIQKLLKLQENAKEAMPIILNTNQAPEEKKLLLLRIETIKKDIDSVEDNLNVINQKLSSLSNLFQNIKKDLTTSLELISRIKPLLEHVDSLLAKDSKKTYLLLFANNMELRPGGGFIGSFGLLEVKDYSIEKIKIYDVYDADGQLIAHIEPPGAIRKYLNQPHWFLRDSAFSPDFLENYAQAKYFLEKEMNFTNFSGSFLLTTTAIQHILGAFDEIYLADFREKINQKNFYLKTQYYSEKDFFPGSIQKKNFLGSLTQSLLLNLGNASSIKLAREFKKSLDEKQIVLSFDDAKLQKVVDKLYWSGRTIRAPCEAVVDNCITDYIFPFDANLGLNKVNFFVTRSFDLKITIDKEGVLHNTFSVLFNNDSYNVFPGGTYRNFFQIFLPRNTQVKNITLDGTLVDDFIEENDEYKKVGLLIEVKPKSIAELKINYEQTQQLKKGKNVYQLIIQKQIGAQNSDLVTRLFLPKNVHLLNQNFPALVKDGQIIYNTTLTADKIFFVELIKE</sequence>
<name>A0A1F7IPS3_9BACT</name>
<evidence type="ECO:0000256" key="1">
    <source>
        <dbReference type="SAM" id="Coils"/>
    </source>
</evidence>
<keyword evidence="1" id="KW-0175">Coiled coil</keyword>
<dbReference type="InterPro" id="IPR025101">
    <property type="entry name" value="DUF4012"/>
</dbReference>
<evidence type="ECO:0000256" key="2">
    <source>
        <dbReference type="SAM" id="Phobius"/>
    </source>
</evidence>
<dbReference type="EMBL" id="MGAI01000010">
    <property type="protein sequence ID" value="OGK45363.1"/>
    <property type="molecule type" value="Genomic_DNA"/>
</dbReference>
<reference evidence="3 4" key="1">
    <citation type="journal article" date="2016" name="Nat. Commun.">
        <title>Thousands of microbial genomes shed light on interconnected biogeochemical processes in an aquifer system.</title>
        <authorList>
            <person name="Anantharaman K."/>
            <person name="Brown C.T."/>
            <person name="Hug L.A."/>
            <person name="Sharon I."/>
            <person name="Castelle C.J."/>
            <person name="Probst A.J."/>
            <person name="Thomas B.C."/>
            <person name="Singh A."/>
            <person name="Wilkins M.J."/>
            <person name="Karaoz U."/>
            <person name="Brodie E.L."/>
            <person name="Williams K.H."/>
            <person name="Hubbard S.S."/>
            <person name="Banfield J.F."/>
        </authorList>
    </citation>
    <scope>NUCLEOTIDE SEQUENCE [LARGE SCALE GENOMIC DNA]</scope>
</reference>
<keyword evidence="2" id="KW-1133">Transmembrane helix</keyword>
<keyword evidence="2" id="KW-0472">Membrane</keyword>
<dbReference type="Proteomes" id="UP000178040">
    <property type="component" value="Unassembled WGS sequence"/>
</dbReference>
<feature type="transmembrane region" description="Helical" evidence="2">
    <location>
        <begin position="157"/>
        <end position="184"/>
    </location>
</feature>
<organism evidence="3 4">
    <name type="scientific">Candidatus Roizmanbacteria bacterium RIFCSPLOWO2_01_FULL_37_16</name>
    <dbReference type="NCBI Taxonomy" id="1802058"/>
    <lineage>
        <taxon>Bacteria</taxon>
        <taxon>Candidatus Roizmaniibacteriota</taxon>
    </lineage>
</organism>
<dbReference type="AlphaFoldDB" id="A0A1F7IPS3"/>
<dbReference type="Pfam" id="PF13196">
    <property type="entry name" value="DUF4012"/>
    <property type="match status" value="1"/>
</dbReference>
<protein>
    <recommendedName>
        <fullName evidence="5">DUF4012 domain-containing protein</fullName>
    </recommendedName>
</protein>
<comment type="caution">
    <text evidence="3">The sequence shown here is derived from an EMBL/GenBank/DDBJ whole genome shotgun (WGS) entry which is preliminary data.</text>
</comment>
<evidence type="ECO:0000313" key="3">
    <source>
        <dbReference type="EMBL" id="OGK45363.1"/>
    </source>
</evidence>